<evidence type="ECO:0000313" key="2">
    <source>
        <dbReference type="EMBL" id="KAI1703598.1"/>
    </source>
</evidence>
<accession>A0AAD4MRA5</accession>
<feature type="chain" id="PRO_5042023540" evidence="1">
    <location>
        <begin position="21"/>
        <end position="124"/>
    </location>
</feature>
<gene>
    <name evidence="2" type="ORF">DdX_14835</name>
</gene>
<organism evidence="2 3">
    <name type="scientific">Ditylenchus destructor</name>
    <dbReference type="NCBI Taxonomy" id="166010"/>
    <lineage>
        <taxon>Eukaryota</taxon>
        <taxon>Metazoa</taxon>
        <taxon>Ecdysozoa</taxon>
        <taxon>Nematoda</taxon>
        <taxon>Chromadorea</taxon>
        <taxon>Rhabditida</taxon>
        <taxon>Tylenchina</taxon>
        <taxon>Tylenchomorpha</taxon>
        <taxon>Sphaerularioidea</taxon>
        <taxon>Anguinidae</taxon>
        <taxon>Anguininae</taxon>
        <taxon>Ditylenchus</taxon>
    </lineage>
</organism>
<dbReference type="EMBL" id="JAKKPZ010000080">
    <property type="protein sequence ID" value="KAI1703598.1"/>
    <property type="molecule type" value="Genomic_DNA"/>
</dbReference>
<dbReference type="AlphaFoldDB" id="A0AAD4MRA5"/>
<feature type="signal peptide" evidence="1">
    <location>
        <begin position="1"/>
        <end position="20"/>
    </location>
</feature>
<name>A0AAD4MRA5_9BILA</name>
<evidence type="ECO:0000256" key="1">
    <source>
        <dbReference type="SAM" id="SignalP"/>
    </source>
</evidence>
<reference evidence="2" key="1">
    <citation type="submission" date="2022-01" db="EMBL/GenBank/DDBJ databases">
        <title>Genome Sequence Resource for Two Populations of Ditylenchus destructor, the Migratory Endoparasitic Phytonematode.</title>
        <authorList>
            <person name="Zhang H."/>
            <person name="Lin R."/>
            <person name="Xie B."/>
        </authorList>
    </citation>
    <scope>NUCLEOTIDE SEQUENCE</scope>
    <source>
        <strain evidence="2">BazhouSP</strain>
    </source>
</reference>
<keyword evidence="3" id="KW-1185">Reference proteome</keyword>
<keyword evidence="1" id="KW-0732">Signal</keyword>
<comment type="caution">
    <text evidence="2">The sequence shown here is derived from an EMBL/GenBank/DDBJ whole genome shotgun (WGS) entry which is preliminary data.</text>
</comment>
<evidence type="ECO:0000313" key="3">
    <source>
        <dbReference type="Proteomes" id="UP001201812"/>
    </source>
</evidence>
<sequence length="124" mass="14221">MVSYTVKICVLCVLLGFVYADIEVEVFSDSDSKPLHKSGTKSNTLSFPEGISGRELALEIEKKFENWNLHITAVFDGHEEKVKRKALWRKRGSDGEKEIHSVFGKKVYVQYQELGREEINLENE</sequence>
<protein>
    <submittedName>
        <fullName evidence="2">Uncharacterized protein</fullName>
    </submittedName>
</protein>
<proteinExistence type="predicted"/>
<dbReference type="Proteomes" id="UP001201812">
    <property type="component" value="Unassembled WGS sequence"/>
</dbReference>